<keyword evidence="1" id="KW-1133">Transmembrane helix</keyword>
<name>A0ABS3HY81_9ENTE</name>
<keyword evidence="1" id="KW-0812">Transmembrane</keyword>
<feature type="transmembrane region" description="Helical" evidence="1">
    <location>
        <begin position="107"/>
        <end position="127"/>
    </location>
</feature>
<sequence length="194" mass="22545">MDFQHSHPKLANFLTNHFSITRKEQQQSRWHWATLILFGLLTIASFSQQLLLLTGLVILVALFRGPGLILWSIVYSFFVGLFPPLGIVLSAIFFLLNIGTFTKNWRITFVGIYFYLYPVLVMSLRYFKWDNQWFLAGSLIVGLCLLHLMLTNLYQRYGIGRTISWYIFAIPFAVLSALLPTCLKKRVKRYPSIK</sequence>
<evidence type="ECO:0008006" key="4">
    <source>
        <dbReference type="Google" id="ProtNLM"/>
    </source>
</evidence>
<accession>A0ABS3HY81</accession>
<feature type="transmembrane region" description="Helical" evidence="1">
    <location>
        <begin position="69"/>
        <end position="95"/>
    </location>
</feature>
<keyword evidence="3" id="KW-1185">Reference proteome</keyword>
<proteinExistence type="predicted"/>
<keyword evidence="1" id="KW-0472">Membrane</keyword>
<dbReference type="Proteomes" id="UP000664832">
    <property type="component" value="Unassembled WGS sequence"/>
</dbReference>
<reference evidence="2 3" key="1">
    <citation type="submission" date="2021-03" db="EMBL/GenBank/DDBJ databases">
        <title>Enterococcal diversity collection.</title>
        <authorList>
            <person name="Gilmore M.S."/>
            <person name="Schwartzman J."/>
            <person name="Van Tyne D."/>
            <person name="Martin M."/>
            <person name="Earl A.M."/>
            <person name="Manson A.L."/>
            <person name="Straub T."/>
            <person name="Salamzade R."/>
            <person name="Saavedra J."/>
            <person name="Lebreton F."/>
            <person name="Prichula J."/>
            <person name="Schaufler K."/>
            <person name="Gaca A."/>
            <person name="Sgardioli B."/>
            <person name="Wagenaar J."/>
            <person name="Strong T."/>
        </authorList>
    </citation>
    <scope>NUCLEOTIDE SEQUENCE [LARGE SCALE GENOMIC DNA]</scope>
    <source>
        <strain evidence="2 3">MSG2901</strain>
    </source>
</reference>
<feature type="transmembrane region" description="Helical" evidence="1">
    <location>
        <begin position="32"/>
        <end position="63"/>
    </location>
</feature>
<feature type="transmembrane region" description="Helical" evidence="1">
    <location>
        <begin position="163"/>
        <end position="181"/>
    </location>
</feature>
<protein>
    <recommendedName>
        <fullName evidence="4">Integral membrane protein</fullName>
    </recommendedName>
</protein>
<organism evidence="2 3">
    <name type="scientific">Candidatus Enterococcus courvalinii</name>
    <dbReference type="NCBI Taxonomy" id="2815329"/>
    <lineage>
        <taxon>Bacteria</taxon>
        <taxon>Bacillati</taxon>
        <taxon>Bacillota</taxon>
        <taxon>Bacilli</taxon>
        <taxon>Lactobacillales</taxon>
        <taxon>Enterococcaceae</taxon>
        <taxon>Enterococcus</taxon>
    </lineage>
</organism>
<evidence type="ECO:0000313" key="2">
    <source>
        <dbReference type="EMBL" id="MBO0481415.1"/>
    </source>
</evidence>
<evidence type="ECO:0000313" key="3">
    <source>
        <dbReference type="Proteomes" id="UP000664832"/>
    </source>
</evidence>
<dbReference type="RefSeq" id="WP_206898235.1">
    <property type="nucleotide sequence ID" value="NZ_JAFLWI010000004.1"/>
</dbReference>
<evidence type="ECO:0000256" key="1">
    <source>
        <dbReference type="SAM" id="Phobius"/>
    </source>
</evidence>
<gene>
    <name evidence="2" type="ORF">JZO71_03630</name>
</gene>
<feature type="transmembrane region" description="Helical" evidence="1">
    <location>
        <begin position="133"/>
        <end position="151"/>
    </location>
</feature>
<comment type="caution">
    <text evidence="2">The sequence shown here is derived from an EMBL/GenBank/DDBJ whole genome shotgun (WGS) entry which is preliminary data.</text>
</comment>
<dbReference type="EMBL" id="JAFLWI010000004">
    <property type="protein sequence ID" value="MBO0481415.1"/>
    <property type="molecule type" value="Genomic_DNA"/>
</dbReference>